<accession>A0AAV3Z459</accession>
<reference evidence="1 2" key="1">
    <citation type="journal article" date="2021" name="Elife">
        <title>Chloroplast acquisition without the gene transfer in kleptoplastic sea slugs, Plakobranchus ocellatus.</title>
        <authorList>
            <person name="Maeda T."/>
            <person name="Takahashi S."/>
            <person name="Yoshida T."/>
            <person name="Shimamura S."/>
            <person name="Takaki Y."/>
            <person name="Nagai Y."/>
            <person name="Toyoda A."/>
            <person name="Suzuki Y."/>
            <person name="Arimoto A."/>
            <person name="Ishii H."/>
            <person name="Satoh N."/>
            <person name="Nishiyama T."/>
            <person name="Hasebe M."/>
            <person name="Maruyama T."/>
            <person name="Minagawa J."/>
            <person name="Obokata J."/>
            <person name="Shigenobu S."/>
        </authorList>
    </citation>
    <scope>NUCLEOTIDE SEQUENCE [LARGE SCALE GENOMIC DNA]</scope>
</reference>
<organism evidence="1 2">
    <name type="scientific">Plakobranchus ocellatus</name>
    <dbReference type="NCBI Taxonomy" id="259542"/>
    <lineage>
        <taxon>Eukaryota</taxon>
        <taxon>Metazoa</taxon>
        <taxon>Spiralia</taxon>
        <taxon>Lophotrochozoa</taxon>
        <taxon>Mollusca</taxon>
        <taxon>Gastropoda</taxon>
        <taxon>Heterobranchia</taxon>
        <taxon>Euthyneura</taxon>
        <taxon>Panpulmonata</taxon>
        <taxon>Sacoglossa</taxon>
        <taxon>Placobranchoidea</taxon>
        <taxon>Plakobranchidae</taxon>
        <taxon>Plakobranchus</taxon>
    </lineage>
</organism>
<name>A0AAV3Z459_9GAST</name>
<evidence type="ECO:0000313" key="1">
    <source>
        <dbReference type="EMBL" id="GFN89939.1"/>
    </source>
</evidence>
<dbReference type="Proteomes" id="UP000735302">
    <property type="component" value="Unassembled WGS sequence"/>
</dbReference>
<gene>
    <name evidence="1" type="ORF">PoB_001644500</name>
</gene>
<sequence>MATSPLLNPFIDSRHRLLKMLVSYVSCLLWVLHPRSIEPTSNTKPLARKSAKGGQFSDHLQDWAHSSVRSIPPTCKMRYGSLTGGEVCLIVELSSEMVPLLIVYLRIP</sequence>
<keyword evidence="2" id="KW-1185">Reference proteome</keyword>
<protein>
    <submittedName>
        <fullName evidence="1">Uncharacterized protein</fullName>
    </submittedName>
</protein>
<comment type="caution">
    <text evidence="1">The sequence shown here is derived from an EMBL/GenBank/DDBJ whole genome shotgun (WGS) entry which is preliminary data.</text>
</comment>
<evidence type="ECO:0000313" key="2">
    <source>
        <dbReference type="Proteomes" id="UP000735302"/>
    </source>
</evidence>
<proteinExistence type="predicted"/>
<dbReference type="EMBL" id="BLXT01001969">
    <property type="protein sequence ID" value="GFN89939.1"/>
    <property type="molecule type" value="Genomic_DNA"/>
</dbReference>
<dbReference type="AlphaFoldDB" id="A0AAV3Z459"/>